<reference evidence="1 2" key="1">
    <citation type="submission" date="2019-03" db="EMBL/GenBank/DDBJ databases">
        <title>Glutamicibacter sp. LJH19 genome.</title>
        <authorList>
            <person name="Sinai Borker S."/>
            <person name="Kumar R."/>
        </authorList>
    </citation>
    <scope>NUCLEOTIDE SEQUENCE [LARGE SCALE GENOMIC DNA]</scope>
    <source>
        <strain evidence="1 2">LJH19</strain>
    </source>
</reference>
<dbReference type="GO" id="GO:0047355">
    <property type="term" value="F:CDP-glycerol glycerophosphotransferase activity"/>
    <property type="evidence" value="ECO:0007669"/>
    <property type="project" value="InterPro"/>
</dbReference>
<dbReference type="InterPro" id="IPR007554">
    <property type="entry name" value="Glycerophosphate_synth"/>
</dbReference>
<dbReference type="InterPro" id="IPR043148">
    <property type="entry name" value="TagF_C"/>
</dbReference>
<protein>
    <submittedName>
        <fullName evidence="1">CDP-glycerol--glycerophosphate glycerophosphotransferase</fullName>
    </submittedName>
</protein>
<dbReference type="Pfam" id="PF04464">
    <property type="entry name" value="Glyphos_transf"/>
    <property type="match status" value="1"/>
</dbReference>
<comment type="caution">
    <text evidence="1">The sequence shown here is derived from an EMBL/GenBank/DDBJ whole genome shotgun (WGS) entry which is preliminary data.</text>
</comment>
<dbReference type="Proteomes" id="UP000297638">
    <property type="component" value="Unassembled WGS sequence"/>
</dbReference>
<gene>
    <name evidence="1" type="ORF">EXY26_10665</name>
</gene>
<name>A0A4Y8TZA1_9MICC</name>
<evidence type="ECO:0000313" key="1">
    <source>
        <dbReference type="EMBL" id="TFH57420.1"/>
    </source>
</evidence>
<dbReference type="AlphaFoldDB" id="A0A4Y8TZA1"/>
<evidence type="ECO:0000313" key="2">
    <source>
        <dbReference type="Proteomes" id="UP000297638"/>
    </source>
</evidence>
<dbReference type="GO" id="GO:0016020">
    <property type="term" value="C:membrane"/>
    <property type="evidence" value="ECO:0007669"/>
    <property type="project" value="InterPro"/>
</dbReference>
<sequence>MANVPKKACPANYAWSCFELSGEGFSVKVLRNVNSVVKKMQARFETRRHLKFIQNHATELRHLPVGADRYKVALHFPDEMANAYQIRQWYEPLLALAEFVPVVIIVRSPDTALSLRKECPLPIHFAPGVQDVERFMRSQDLRVVFYVNQNIRNFQIMRFNAPNHVFICHGESEKAYMWSNQLKAYDYVFSAGEAARDRLVNHLRNFDASLRCRLIGRPQIDVDYASPVDLNKELPTLLYAPTWEGDRPSMNYGSVLSHGEQLIDALIKDGGFNVIFRPHPRSGLGAKPYGQGVERIRKQLRAHNETSAAQFIFDDSTHWGWQWSAADLCVTDISAVAYDFLATGKPMFVTQPVSTEATVDESPALQQVPALTVAAATEISRLAREALAGSNPQLRGLVNYYFGDVSPGASMQRFIAETLALVQEDSVTDH</sequence>
<organism evidence="1 2">
    <name type="scientific">Glutamicibacter arilaitensis</name>
    <dbReference type="NCBI Taxonomy" id="256701"/>
    <lineage>
        <taxon>Bacteria</taxon>
        <taxon>Bacillati</taxon>
        <taxon>Actinomycetota</taxon>
        <taxon>Actinomycetes</taxon>
        <taxon>Micrococcales</taxon>
        <taxon>Micrococcaceae</taxon>
        <taxon>Glutamicibacter</taxon>
    </lineage>
</organism>
<proteinExistence type="predicted"/>
<dbReference type="Gene3D" id="3.40.50.12580">
    <property type="match status" value="1"/>
</dbReference>
<keyword evidence="1" id="KW-0808">Transferase</keyword>
<dbReference type="EMBL" id="SPDS01000001">
    <property type="protein sequence ID" value="TFH57420.1"/>
    <property type="molecule type" value="Genomic_DNA"/>
</dbReference>
<accession>A0A4Y8TZA1</accession>